<proteinExistence type="predicted"/>
<sequence length="582" mass="65384">MHRGEARFWELGNWNTWKSGIGTGSAHESGNCSKLDSTYETLADDQPGSLVTAAEKDLMSQDGGTEENHVDIQAVTTSEDARELVRLIQCPQCSRPFRNPVTLPCGNSLCKTCLPESHEREHISYPDLPGRRFGIQCPFANCGSEHPASDCSIDVVMSKIMDAIAEVVARYSSVVDSEPVLVDDAARYDEVMSSQPESEKPNVVTDISMGKLISTYKLAAQGFLDCKTDLVYPPETDATKAMDANVIQDVLEAAQKEVDCQVCYNVMLDPVTTYCGHTLCRKCMARVLDHSQHCPVCRRSLAIPPSLQRQPSNKALVEFLDGCWHDTMVARAADVALQERGGEGQPSVPLFVCTLGFPNQPTFLRIFEPRYRLMLRRAMESNRQFGMLMYNRYSEPQGELGSVHFYQYGTMLHILHCQVLADGTSLIETRGLYRFRVKAHGTLDGYTVGEVERIDDVSLAEEERIEAEETSVPAMPDEDTAAQINRMSTQALHDLGREFITKMQARSANWLQQRVLDIHGQPPEDASSFPYWFASVLPISEDEKYKLLGTRTVRERLKITATWIRRIESQRWRSPWHEEDGG</sequence>
<dbReference type="PROSITE" id="PS00518">
    <property type="entry name" value="ZF_RING_1"/>
    <property type="match status" value="1"/>
</dbReference>
<evidence type="ECO:0000256" key="4">
    <source>
        <dbReference type="PROSITE-ProRule" id="PRU00175"/>
    </source>
</evidence>
<dbReference type="SUPFAM" id="SSF57850">
    <property type="entry name" value="RING/U-box"/>
    <property type="match status" value="2"/>
</dbReference>
<evidence type="ECO:0000313" key="8">
    <source>
        <dbReference type="Proteomes" id="UP000237631"/>
    </source>
</evidence>
<dbReference type="InterPro" id="IPR046336">
    <property type="entry name" value="Lon_prtase_N_sf"/>
</dbReference>
<feature type="domain" description="Lon N-terminal" evidence="6">
    <location>
        <begin position="345"/>
        <end position="568"/>
    </location>
</feature>
<accession>A0A2S6C427</accession>
<dbReference type="AlphaFoldDB" id="A0A2S6C427"/>
<name>A0A2S6C427_9PEZI</name>
<dbReference type="InterPro" id="IPR013083">
    <property type="entry name" value="Znf_RING/FYVE/PHD"/>
</dbReference>
<evidence type="ECO:0000259" key="5">
    <source>
        <dbReference type="PROSITE" id="PS50089"/>
    </source>
</evidence>
<evidence type="ECO:0000256" key="3">
    <source>
        <dbReference type="ARBA" id="ARBA00022833"/>
    </source>
</evidence>
<dbReference type="OrthoDB" id="264917at2759"/>
<dbReference type="Gene3D" id="3.30.40.10">
    <property type="entry name" value="Zinc/RING finger domain, C3HC4 (zinc finger)"/>
    <property type="match status" value="2"/>
</dbReference>
<reference evidence="8" key="1">
    <citation type="journal article" date="2017" name="bioRxiv">
        <title>Conservation of a gene cluster reveals novel cercosporin biosynthetic mechanisms and extends production to the genus Colletotrichum.</title>
        <authorList>
            <person name="de Jonge R."/>
            <person name="Ebert M.K."/>
            <person name="Huitt-Roehl C.R."/>
            <person name="Pal P."/>
            <person name="Suttle J.C."/>
            <person name="Spanner R.E."/>
            <person name="Neubauer J.D."/>
            <person name="Jurick W.M.II."/>
            <person name="Stott K.A."/>
            <person name="Secor G.A."/>
            <person name="Thomma B.P.H.J."/>
            <person name="Van de Peer Y."/>
            <person name="Townsend C.A."/>
            <person name="Bolton M.D."/>
        </authorList>
    </citation>
    <scope>NUCLEOTIDE SEQUENCE [LARGE SCALE GENOMIC DNA]</scope>
    <source>
        <strain evidence="8">CBS538.71</strain>
    </source>
</reference>
<dbReference type="InterPro" id="IPR015947">
    <property type="entry name" value="PUA-like_sf"/>
</dbReference>
<evidence type="ECO:0000256" key="1">
    <source>
        <dbReference type="ARBA" id="ARBA00022723"/>
    </source>
</evidence>
<keyword evidence="1" id="KW-0479">Metal-binding</keyword>
<comment type="caution">
    <text evidence="7">The sequence shown here is derived from an EMBL/GenBank/DDBJ whole genome shotgun (WGS) entry which is preliminary data.</text>
</comment>
<evidence type="ECO:0008006" key="9">
    <source>
        <dbReference type="Google" id="ProtNLM"/>
    </source>
</evidence>
<dbReference type="PROSITE" id="PS50089">
    <property type="entry name" value="ZF_RING_2"/>
    <property type="match status" value="1"/>
</dbReference>
<evidence type="ECO:0000313" key="7">
    <source>
        <dbReference type="EMBL" id="PPJ54488.1"/>
    </source>
</evidence>
<dbReference type="Gene3D" id="1.20.58.1480">
    <property type="match status" value="1"/>
</dbReference>
<dbReference type="SMART" id="SM00184">
    <property type="entry name" value="RING"/>
    <property type="match status" value="2"/>
</dbReference>
<keyword evidence="2 4" id="KW-0863">Zinc-finger</keyword>
<organism evidence="7 8">
    <name type="scientific">Cercospora berteroae</name>
    <dbReference type="NCBI Taxonomy" id="357750"/>
    <lineage>
        <taxon>Eukaryota</taxon>
        <taxon>Fungi</taxon>
        <taxon>Dikarya</taxon>
        <taxon>Ascomycota</taxon>
        <taxon>Pezizomycotina</taxon>
        <taxon>Dothideomycetes</taxon>
        <taxon>Dothideomycetidae</taxon>
        <taxon>Mycosphaerellales</taxon>
        <taxon>Mycosphaerellaceae</taxon>
        <taxon>Cercospora</taxon>
    </lineage>
</organism>
<dbReference type="PROSITE" id="PS51787">
    <property type="entry name" value="LON_N"/>
    <property type="match status" value="1"/>
</dbReference>
<dbReference type="InterPro" id="IPR027370">
    <property type="entry name" value="Znf-RING_euk"/>
</dbReference>
<dbReference type="Proteomes" id="UP000237631">
    <property type="component" value="Unassembled WGS sequence"/>
</dbReference>
<dbReference type="Pfam" id="PF13445">
    <property type="entry name" value="zf-RING_UBOX"/>
    <property type="match status" value="1"/>
</dbReference>
<evidence type="ECO:0000256" key="2">
    <source>
        <dbReference type="ARBA" id="ARBA00022771"/>
    </source>
</evidence>
<dbReference type="InterPro" id="IPR003111">
    <property type="entry name" value="Lon_prtase_N"/>
</dbReference>
<dbReference type="GO" id="GO:0061630">
    <property type="term" value="F:ubiquitin protein ligase activity"/>
    <property type="evidence" value="ECO:0007669"/>
    <property type="project" value="TreeGrafter"/>
</dbReference>
<dbReference type="SUPFAM" id="SSF88697">
    <property type="entry name" value="PUA domain-like"/>
    <property type="match status" value="1"/>
</dbReference>
<dbReference type="SMART" id="SM00464">
    <property type="entry name" value="LON"/>
    <property type="match status" value="1"/>
</dbReference>
<dbReference type="CDD" id="cd16514">
    <property type="entry name" value="RING-HC_LONFs_rpt2"/>
    <property type="match status" value="1"/>
</dbReference>
<protein>
    <recommendedName>
        <fullName evidence="9">RING-type domain-containing protein</fullName>
    </recommendedName>
</protein>
<keyword evidence="3" id="KW-0862">Zinc</keyword>
<dbReference type="PANTHER" id="PTHR23327:SF42">
    <property type="entry name" value="LON PEPTIDASE N-TERMINAL DOMAIN AND RING FINGER PROTEIN C14F5.10C"/>
    <property type="match status" value="1"/>
</dbReference>
<keyword evidence="8" id="KW-1185">Reference proteome</keyword>
<evidence type="ECO:0000259" key="6">
    <source>
        <dbReference type="PROSITE" id="PS51787"/>
    </source>
</evidence>
<dbReference type="GO" id="GO:0008270">
    <property type="term" value="F:zinc ion binding"/>
    <property type="evidence" value="ECO:0007669"/>
    <property type="project" value="UniProtKB-KW"/>
</dbReference>
<dbReference type="Pfam" id="PF02190">
    <property type="entry name" value="LON_substr_bdg"/>
    <property type="match status" value="1"/>
</dbReference>
<dbReference type="Pfam" id="PF13923">
    <property type="entry name" value="zf-C3HC4_2"/>
    <property type="match status" value="1"/>
</dbReference>
<dbReference type="InterPro" id="IPR017907">
    <property type="entry name" value="Znf_RING_CS"/>
</dbReference>
<dbReference type="PANTHER" id="PTHR23327">
    <property type="entry name" value="RING FINGER PROTEIN 127"/>
    <property type="match status" value="1"/>
</dbReference>
<feature type="domain" description="RING-type" evidence="5">
    <location>
        <begin position="260"/>
        <end position="298"/>
    </location>
</feature>
<dbReference type="STRING" id="357750.A0A2S6C427"/>
<dbReference type="InterPro" id="IPR001841">
    <property type="entry name" value="Znf_RING"/>
</dbReference>
<dbReference type="Gene3D" id="2.30.130.40">
    <property type="entry name" value="LON domain-like"/>
    <property type="match status" value="1"/>
</dbReference>
<gene>
    <name evidence="7" type="ORF">CBER1_02520</name>
</gene>
<dbReference type="EMBL" id="PNEN01000562">
    <property type="protein sequence ID" value="PPJ54488.1"/>
    <property type="molecule type" value="Genomic_DNA"/>
</dbReference>